<evidence type="ECO:0008006" key="3">
    <source>
        <dbReference type="Google" id="ProtNLM"/>
    </source>
</evidence>
<organism evidence="1 2">
    <name type="scientific">Bizionia arctica</name>
    <dbReference type="NCBI Taxonomy" id="1495645"/>
    <lineage>
        <taxon>Bacteria</taxon>
        <taxon>Pseudomonadati</taxon>
        <taxon>Bacteroidota</taxon>
        <taxon>Flavobacteriia</taxon>
        <taxon>Flavobacteriales</taxon>
        <taxon>Flavobacteriaceae</taxon>
        <taxon>Bizionia</taxon>
    </lineage>
</organism>
<evidence type="ECO:0000313" key="1">
    <source>
        <dbReference type="EMBL" id="GGG46953.1"/>
    </source>
</evidence>
<comment type="caution">
    <text evidence="1">The sequence shown here is derived from an EMBL/GenBank/DDBJ whole genome shotgun (WGS) entry which is preliminary data.</text>
</comment>
<evidence type="ECO:0000313" key="2">
    <source>
        <dbReference type="Proteomes" id="UP000625976"/>
    </source>
</evidence>
<sequence length="150" mass="17109">MPNLFPKIVGNRILELQTIRKLNKDMKFYTSIPESLKPYYKAELDKYRIKNSNGDLKSAWNHLERAHIIGQKYPFAHTFVHWKMLQFGIKIKSGKEIMGQIPRLIFGGVKSFVGKIPVGNTGGANVPPLKSFPIEKELENIFVKAGIKLN</sequence>
<keyword evidence="2" id="KW-1185">Reference proteome</keyword>
<name>A0A917GI93_9FLAO</name>
<protein>
    <recommendedName>
        <fullName evidence="3">DUF3703 domain-containing protein</fullName>
    </recommendedName>
</protein>
<reference evidence="1" key="2">
    <citation type="submission" date="2020-09" db="EMBL/GenBank/DDBJ databases">
        <authorList>
            <person name="Sun Q."/>
            <person name="Zhou Y."/>
        </authorList>
    </citation>
    <scope>NUCLEOTIDE SEQUENCE</scope>
    <source>
        <strain evidence="1">CGMCC 1.12751</strain>
    </source>
</reference>
<reference evidence="1" key="1">
    <citation type="journal article" date="2014" name="Int. J. Syst. Evol. Microbiol.">
        <title>Complete genome sequence of Corynebacterium casei LMG S-19264T (=DSM 44701T), isolated from a smear-ripened cheese.</title>
        <authorList>
            <consortium name="US DOE Joint Genome Institute (JGI-PGF)"/>
            <person name="Walter F."/>
            <person name="Albersmeier A."/>
            <person name="Kalinowski J."/>
            <person name="Ruckert C."/>
        </authorList>
    </citation>
    <scope>NUCLEOTIDE SEQUENCE</scope>
    <source>
        <strain evidence="1">CGMCC 1.12751</strain>
    </source>
</reference>
<dbReference type="AlphaFoldDB" id="A0A917GI93"/>
<dbReference type="InterPro" id="IPR022172">
    <property type="entry name" value="DUF3703"/>
</dbReference>
<proteinExistence type="predicted"/>
<dbReference type="Proteomes" id="UP000625976">
    <property type="component" value="Unassembled WGS sequence"/>
</dbReference>
<dbReference type="Pfam" id="PF12487">
    <property type="entry name" value="DUF3703"/>
    <property type="match status" value="1"/>
</dbReference>
<accession>A0A917GI93</accession>
<gene>
    <name evidence="1" type="ORF">GCM10010976_17980</name>
</gene>
<dbReference type="EMBL" id="BMFQ01000002">
    <property type="protein sequence ID" value="GGG46953.1"/>
    <property type="molecule type" value="Genomic_DNA"/>
</dbReference>